<comment type="caution">
    <text evidence="1">The sequence shown here is derived from an EMBL/GenBank/DDBJ whole genome shotgun (WGS) entry which is preliminary data.</text>
</comment>
<feature type="non-terminal residue" evidence="1">
    <location>
        <position position="66"/>
    </location>
</feature>
<keyword evidence="2" id="KW-1185">Reference proteome</keyword>
<dbReference type="AlphaFoldDB" id="A0A934THF9"/>
<reference evidence="1" key="1">
    <citation type="submission" date="2017-05" db="EMBL/GenBank/DDBJ databases">
        <authorList>
            <person name="Imhoff J.F."/>
            <person name="Rahn T."/>
            <person name="Kuenzel S."/>
            <person name="Neulinger S.C."/>
        </authorList>
    </citation>
    <scope>NUCLEOTIDE SEQUENCE</scope>
    <source>
        <strain evidence="1">LMG 28126</strain>
    </source>
</reference>
<accession>A0A934THF9</accession>
<gene>
    <name evidence="1" type="ORF">CCR87_00600</name>
</gene>
<sequence length="66" mass="6520">METGTRISAVAHAGVLVWVAIGGAFEGTDRPDPAVAEVSLISAEAFAALSPPPGGTPVPPAAPQSR</sequence>
<dbReference type="Proteomes" id="UP000706333">
    <property type="component" value="Unassembled WGS sequence"/>
</dbReference>
<evidence type="ECO:0000313" key="2">
    <source>
        <dbReference type="Proteomes" id="UP000706333"/>
    </source>
</evidence>
<proteinExistence type="predicted"/>
<organism evidence="1 2">
    <name type="scientific">Rhodobaculum claviforme</name>
    <dbReference type="NCBI Taxonomy" id="1549854"/>
    <lineage>
        <taxon>Bacteria</taxon>
        <taxon>Pseudomonadati</taxon>
        <taxon>Pseudomonadota</taxon>
        <taxon>Alphaproteobacteria</taxon>
        <taxon>Rhodobacterales</taxon>
        <taxon>Paracoccaceae</taxon>
        <taxon>Rhodobaculum</taxon>
    </lineage>
</organism>
<protein>
    <submittedName>
        <fullName evidence="1">Uncharacterized protein</fullName>
    </submittedName>
</protein>
<evidence type="ECO:0000313" key="1">
    <source>
        <dbReference type="EMBL" id="MBK5925869.1"/>
    </source>
</evidence>
<dbReference type="EMBL" id="NHSD01000043">
    <property type="protein sequence ID" value="MBK5925869.1"/>
    <property type="molecule type" value="Genomic_DNA"/>
</dbReference>
<reference evidence="1" key="2">
    <citation type="journal article" date="2020" name="Microorganisms">
        <title>Osmotic Adaptation and Compatible Solute Biosynthesis of Phototrophic Bacteria as Revealed from Genome Analyses.</title>
        <authorList>
            <person name="Imhoff J.F."/>
            <person name="Rahn T."/>
            <person name="Kunzel S."/>
            <person name="Keller A."/>
            <person name="Neulinger S.C."/>
        </authorList>
    </citation>
    <scope>NUCLEOTIDE SEQUENCE</scope>
    <source>
        <strain evidence="1">LMG 28126</strain>
    </source>
</reference>
<name>A0A934THF9_9RHOB</name>